<dbReference type="RefSeq" id="WP_167192507.1">
    <property type="nucleotide sequence ID" value="NZ_JAAONZ010000037.1"/>
</dbReference>
<evidence type="ECO:0000256" key="5">
    <source>
        <dbReference type="ARBA" id="ARBA00023014"/>
    </source>
</evidence>
<comment type="caution">
    <text evidence="8">The sequence shown here is derived from an EMBL/GenBank/DDBJ whole genome shotgun (WGS) entry which is preliminary data.</text>
</comment>
<keyword evidence="5" id="KW-0411">Iron-sulfur</keyword>
<dbReference type="PANTHER" id="PTHR23426:SF65">
    <property type="entry name" value="FERREDOXIN-2, MITOCHONDRIAL"/>
    <property type="match status" value="1"/>
</dbReference>
<dbReference type="PANTHER" id="PTHR23426">
    <property type="entry name" value="FERREDOXIN/ADRENODOXIN"/>
    <property type="match status" value="1"/>
</dbReference>
<accession>A0A9E5MQN7</accession>
<protein>
    <submittedName>
        <fullName evidence="8">2Fe-2S iron-sulfur cluster binding domain-containing protein</fullName>
    </submittedName>
</protein>
<sequence>MPKVIYIDHNDTETEVEVENGANLMQAALDNMVSGILGDCGGDCACATCHVFVDSKWQDEIDAPSELEEDLLDGLIDPQPNSRLSCQIVMEDKLDGIVLRLPESQY</sequence>
<dbReference type="AlphaFoldDB" id="A0A9E5MQN7"/>
<comment type="similarity">
    <text evidence="1">Belongs to the adrenodoxin/putidaredoxin family.</text>
</comment>
<comment type="cofactor">
    <cofactor evidence="6">
        <name>[2Fe-2S] cluster</name>
        <dbReference type="ChEBI" id="CHEBI:190135"/>
    </cofactor>
</comment>
<dbReference type="GO" id="GO:0051537">
    <property type="term" value="F:2 iron, 2 sulfur cluster binding"/>
    <property type="evidence" value="ECO:0007669"/>
    <property type="project" value="UniProtKB-KW"/>
</dbReference>
<dbReference type="PRINTS" id="PR00355">
    <property type="entry name" value="ADRENODOXIN"/>
</dbReference>
<evidence type="ECO:0000313" key="9">
    <source>
        <dbReference type="Proteomes" id="UP000787472"/>
    </source>
</evidence>
<dbReference type="Gene3D" id="3.10.20.30">
    <property type="match status" value="1"/>
</dbReference>
<dbReference type="InterPro" id="IPR001055">
    <property type="entry name" value="Adrenodoxin-like"/>
</dbReference>
<dbReference type="GO" id="GO:0140647">
    <property type="term" value="P:P450-containing electron transport chain"/>
    <property type="evidence" value="ECO:0007669"/>
    <property type="project" value="InterPro"/>
</dbReference>
<organism evidence="8 9">
    <name type="scientific">Pseudomaricurvus hydrocarbonicus</name>
    <dbReference type="NCBI Taxonomy" id="1470433"/>
    <lineage>
        <taxon>Bacteria</taxon>
        <taxon>Pseudomonadati</taxon>
        <taxon>Pseudomonadota</taxon>
        <taxon>Gammaproteobacteria</taxon>
        <taxon>Cellvibrionales</taxon>
        <taxon>Cellvibrionaceae</taxon>
        <taxon>Pseudomaricurvus</taxon>
    </lineage>
</organism>
<gene>
    <name evidence="8" type="ORF">G8770_23565</name>
</gene>
<dbReference type="InterPro" id="IPR001041">
    <property type="entry name" value="2Fe-2S_ferredoxin-type"/>
</dbReference>
<dbReference type="Proteomes" id="UP000787472">
    <property type="component" value="Unassembled WGS sequence"/>
</dbReference>
<dbReference type="CDD" id="cd00207">
    <property type="entry name" value="fer2"/>
    <property type="match status" value="1"/>
</dbReference>
<dbReference type="EMBL" id="JAAONZ010000037">
    <property type="protein sequence ID" value="NHO68542.1"/>
    <property type="molecule type" value="Genomic_DNA"/>
</dbReference>
<evidence type="ECO:0000256" key="3">
    <source>
        <dbReference type="ARBA" id="ARBA00022723"/>
    </source>
</evidence>
<dbReference type="InterPro" id="IPR012675">
    <property type="entry name" value="Beta-grasp_dom_sf"/>
</dbReference>
<evidence type="ECO:0000313" key="8">
    <source>
        <dbReference type="EMBL" id="NHO68542.1"/>
    </source>
</evidence>
<keyword evidence="3" id="KW-0479">Metal-binding</keyword>
<feature type="domain" description="2Fe-2S ferredoxin-type" evidence="7">
    <location>
        <begin position="3"/>
        <end position="105"/>
    </location>
</feature>
<name>A0A9E5MQN7_9GAMM</name>
<dbReference type="GO" id="GO:0046872">
    <property type="term" value="F:metal ion binding"/>
    <property type="evidence" value="ECO:0007669"/>
    <property type="project" value="UniProtKB-KW"/>
</dbReference>
<evidence type="ECO:0000256" key="4">
    <source>
        <dbReference type="ARBA" id="ARBA00023004"/>
    </source>
</evidence>
<dbReference type="PROSITE" id="PS51085">
    <property type="entry name" value="2FE2S_FER_2"/>
    <property type="match status" value="1"/>
</dbReference>
<keyword evidence="4" id="KW-0408">Iron</keyword>
<keyword evidence="9" id="KW-1185">Reference proteome</keyword>
<dbReference type="SUPFAM" id="SSF54292">
    <property type="entry name" value="2Fe-2S ferredoxin-like"/>
    <property type="match status" value="1"/>
</dbReference>
<dbReference type="GO" id="GO:0009055">
    <property type="term" value="F:electron transfer activity"/>
    <property type="evidence" value="ECO:0007669"/>
    <property type="project" value="TreeGrafter"/>
</dbReference>
<reference evidence="8" key="1">
    <citation type="submission" date="2020-03" db="EMBL/GenBank/DDBJ databases">
        <authorList>
            <person name="Guo F."/>
        </authorList>
    </citation>
    <scope>NUCLEOTIDE SEQUENCE</scope>
    <source>
        <strain evidence="8">JCM 30134</strain>
    </source>
</reference>
<proteinExistence type="inferred from homology"/>
<dbReference type="InterPro" id="IPR036010">
    <property type="entry name" value="2Fe-2S_ferredoxin-like_sf"/>
</dbReference>
<evidence type="ECO:0000256" key="2">
    <source>
        <dbReference type="ARBA" id="ARBA00022714"/>
    </source>
</evidence>
<dbReference type="GO" id="GO:0005829">
    <property type="term" value="C:cytosol"/>
    <property type="evidence" value="ECO:0007669"/>
    <property type="project" value="TreeGrafter"/>
</dbReference>
<keyword evidence="2" id="KW-0001">2Fe-2S</keyword>
<dbReference type="Pfam" id="PF00111">
    <property type="entry name" value="Fer2"/>
    <property type="match status" value="1"/>
</dbReference>
<evidence type="ECO:0000259" key="7">
    <source>
        <dbReference type="PROSITE" id="PS51085"/>
    </source>
</evidence>
<evidence type="ECO:0000256" key="6">
    <source>
        <dbReference type="ARBA" id="ARBA00034078"/>
    </source>
</evidence>
<evidence type="ECO:0000256" key="1">
    <source>
        <dbReference type="ARBA" id="ARBA00010914"/>
    </source>
</evidence>